<protein>
    <submittedName>
        <fullName evidence="1">Uncharacterized protein</fullName>
    </submittedName>
</protein>
<organism evidence="1 2">
    <name type="scientific">Citrobacter pasteurii</name>
    <dbReference type="NCBI Taxonomy" id="1563222"/>
    <lineage>
        <taxon>Bacteria</taxon>
        <taxon>Pseudomonadati</taxon>
        <taxon>Pseudomonadota</taxon>
        <taxon>Gammaproteobacteria</taxon>
        <taxon>Enterobacterales</taxon>
        <taxon>Enterobacteriaceae</taxon>
        <taxon>Citrobacter</taxon>
    </lineage>
</organism>
<dbReference type="EMBL" id="CP077262">
    <property type="protein sequence ID" value="QXA44580.1"/>
    <property type="molecule type" value="Genomic_DNA"/>
</dbReference>
<proteinExistence type="predicted"/>
<evidence type="ECO:0000313" key="2">
    <source>
        <dbReference type="Proteomes" id="UP000683579"/>
    </source>
</evidence>
<keyword evidence="2" id="KW-1185">Reference proteome</keyword>
<dbReference type="RefSeq" id="WP_040230288.1">
    <property type="nucleotide sequence ID" value="NZ_CDHL01000014.1"/>
</dbReference>
<evidence type="ECO:0000313" key="1">
    <source>
        <dbReference type="EMBL" id="QXA44580.1"/>
    </source>
</evidence>
<name>A0ABX8K8D8_9ENTR</name>
<sequence length="77" mass="9258">MTTEQEKRISEEEFETMYPRSKYDYIRTHHREKGHLGQTEIDSYDIKDKTTGETVLKATYTDHTNVKGLQSIRYWEI</sequence>
<dbReference type="Proteomes" id="UP000683579">
    <property type="component" value="Chromosome"/>
</dbReference>
<reference evidence="1 2" key="1">
    <citation type="submission" date="2021-06" db="EMBL/GenBank/DDBJ databases">
        <title>FDA dAtabase for Regulatory Grade micrObial Sequences (FDA-ARGOS): Supporting development and validation of Infectious Disease Dx tests.</title>
        <authorList>
            <person name="Sproer C."/>
            <person name="Gronow S."/>
            <person name="Severitt S."/>
            <person name="Schroder I."/>
            <person name="Tallon L."/>
            <person name="Sadzewicz L."/>
            <person name="Zhao X."/>
            <person name="Boylan J."/>
            <person name="Ott S."/>
            <person name="Bowen H."/>
            <person name="Vavikolanu K."/>
            <person name="Mehta A."/>
            <person name="Aluvathingal J."/>
            <person name="Nadendla S."/>
            <person name="Lowell S."/>
            <person name="Myers T."/>
            <person name="Yan Y."/>
        </authorList>
    </citation>
    <scope>NUCLEOTIDE SEQUENCE [LARGE SCALE GENOMIC DNA]</scope>
    <source>
        <strain evidence="1 2">FDAARGOS 1424</strain>
    </source>
</reference>
<gene>
    <name evidence="1" type="ORF">I6L54_21950</name>
</gene>
<accession>A0ABX8K8D8</accession>